<dbReference type="RefSeq" id="WP_200388654.1">
    <property type="nucleotide sequence ID" value="NZ_NRSD01000016.1"/>
</dbReference>
<sequence length="412" mass="46543">MSRSDDLVIAYIEVLHRHRELVAAAYHGAWIDTSSEPATPRGIQELRRHRTLVPLARDAFRLASSLARHLDEVLQKEQLFAAVGGNIADLAARLPLLVDEAVKAHLEGRTEDLDGYVDAFNNAVFDLADHIEQALQYLRMLADTRFASVRTLAEKQRQNTWYIGRAERIGEAIKSLQTGGLMERIEDEPAATSLMSAFRDQIWERLPEWRESLLDITEILKEFLYRLRQVEPAGRRLRAFNLFLRRNPDYVAPDVEELTEPPSWSTRAAPLQIKAHPDLIDGATTEALIEVAAKLPASPSVIKREPKVGTLKPRADQGPEVLMIEPRPDQLALRRLIAEVPESGEPLSALAWKRGHAEYAELPDPIWLHSVLYEASLARPRTGHIHFERIELPQPHPLSGNIVVSDVLVRRI</sequence>
<organism evidence="1 2">
    <name type="scientific">Thiocapsa imhoffii</name>
    <dbReference type="NCBI Taxonomy" id="382777"/>
    <lineage>
        <taxon>Bacteria</taxon>
        <taxon>Pseudomonadati</taxon>
        <taxon>Pseudomonadota</taxon>
        <taxon>Gammaproteobacteria</taxon>
        <taxon>Chromatiales</taxon>
        <taxon>Chromatiaceae</taxon>
        <taxon>Thiocapsa</taxon>
    </lineage>
</organism>
<accession>A0A9X0WK57</accession>
<name>A0A9X0WK57_9GAMM</name>
<reference evidence="1 2" key="1">
    <citation type="journal article" date="2020" name="Microorganisms">
        <title>Osmotic Adaptation and Compatible Solute Biosynthesis of Phototrophic Bacteria as Revealed from Genome Analyses.</title>
        <authorList>
            <person name="Imhoff J.F."/>
            <person name="Rahn T."/>
            <person name="Kunzel S."/>
            <person name="Keller A."/>
            <person name="Neulinger S.C."/>
        </authorList>
    </citation>
    <scope>NUCLEOTIDE SEQUENCE [LARGE SCALE GENOMIC DNA]</scope>
    <source>
        <strain evidence="1 2">DSM 21303</strain>
    </source>
</reference>
<comment type="caution">
    <text evidence="1">The sequence shown here is derived from an EMBL/GenBank/DDBJ whole genome shotgun (WGS) entry which is preliminary data.</text>
</comment>
<dbReference type="EMBL" id="NRSD01000016">
    <property type="protein sequence ID" value="MBK1645849.1"/>
    <property type="molecule type" value="Genomic_DNA"/>
</dbReference>
<protein>
    <submittedName>
        <fullName evidence="1">Uncharacterized protein</fullName>
    </submittedName>
</protein>
<proteinExistence type="predicted"/>
<evidence type="ECO:0000313" key="2">
    <source>
        <dbReference type="Proteomes" id="UP001138802"/>
    </source>
</evidence>
<dbReference type="Proteomes" id="UP001138802">
    <property type="component" value="Unassembled WGS sequence"/>
</dbReference>
<keyword evidence="2" id="KW-1185">Reference proteome</keyword>
<gene>
    <name evidence="1" type="ORF">CKO25_14535</name>
</gene>
<evidence type="ECO:0000313" key="1">
    <source>
        <dbReference type="EMBL" id="MBK1645849.1"/>
    </source>
</evidence>
<dbReference type="AlphaFoldDB" id="A0A9X0WK57"/>